<keyword evidence="8 13" id="KW-0460">Magnesium</keyword>
<dbReference type="EMBL" id="CP058214">
    <property type="protein sequence ID" value="QPC43282.1"/>
    <property type="molecule type" value="Genomic_DNA"/>
</dbReference>
<evidence type="ECO:0000256" key="11">
    <source>
        <dbReference type="ARBA" id="ARBA00023136"/>
    </source>
</evidence>
<dbReference type="Pfam" id="PF01544">
    <property type="entry name" value="CorA"/>
    <property type="match status" value="1"/>
</dbReference>
<dbReference type="PANTHER" id="PTHR47685:SF1">
    <property type="entry name" value="MAGNESIUM TRANSPORT PROTEIN CORA"/>
    <property type="match status" value="1"/>
</dbReference>
<keyword evidence="11 13" id="KW-0472">Membrane</keyword>
<keyword evidence="9 13" id="KW-1133">Transmembrane helix</keyword>
<dbReference type="InterPro" id="IPR045863">
    <property type="entry name" value="CorA_TM1_TM2"/>
</dbReference>
<evidence type="ECO:0000313" key="14">
    <source>
        <dbReference type="EMBL" id="QPC43282.1"/>
    </source>
</evidence>
<dbReference type="GO" id="GO:0015099">
    <property type="term" value="F:nickel cation transmembrane transporter activity"/>
    <property type="evidence" value="ECO:0007669"/>
    <property type="project" value="TreeGrafter"/>
</dbReference>
<dbReference type="CDD" id="cd12837">
    <property type="entry name" value="EcCorA-like_u1"/>
    <property type="match status" value="1"/>
</dbReference>
<dbReference type="SUPFAM" id="SSF143865">
    <property type="entry name" value="CorA soluble domain-like"/>
    <property type="match status" value="1"/>
</dbReference>
<dbReference type="KEGG" id="kmn:HW532_11605"/>
<comment type="catalytic activity">
    <reaction evidence="12">
        <text>Mg(2+)(in) = Mg(2+)(out)</text>
        <dbReference type="Rhea" id="RHEA:29827"/>
        <dbReference type="ChEBI" id="CHEBI:18420"/>
    </reaction>
</comment>
<dbReference type="InterPro" id="IPR050829">
    <property type="entry name" value="CorA_MIT"/>
</dbReference>
<protein>
    <recommendedName>
        <fullName evidence="3 13">Magnesium transport protein CorA</fullName>
    </recommendedName>
</protein>
<evidence type="ECO:0000256" key="5">
    <source>
        <dbReference type="ARBA" id="ARBA00022475"/>
    </source>
</evidence>
<evidence type="ECO:0000256" key="7">
    <source>
        <dbReference type="ARBA" id="ARBA00022692"/>
    </source>
</evidence>
<comment type="subcellular location">
    <subcellularLocation>
        <location evidence="1">Cell inner membrane</location>
        <topology evidence="1">Multi-pass membrane protein</topology>
    </subcellularLocation>
    <subcellularLocation>
        <location evidence="13">Membrane</location>
        <topology evidence="13">Multi-pass membrane protein</topology>
    </subcellularLocation>
</comment>
<reference evidence="14 15" key="1">
    <citation type="submission" date="2020-06" db="EMBL/GenBank/DDBJ databases">
        <title>Genome sequence of 2 isolates from Red Sea Mangroves.</title>
        <authorList>
            <person name="Sefrji F."/>
            <person name="Michoud G."/>
            <person name="Merlino G."/>
            <person name="Daffonchio D."/>
        </authorList>
    </citation>
    <scope>NUCLEOTIDE SEQUENCE [LARGE SCALE GENOMIC DNA]</scope>
    <source>
        <strain evidence="14 15">R1DC25</strain>
    </source>
</reference>
<evidence type="ECO:0000313" key="15">
    <source>
        <dbReference type="Proteomes" id="UP000593594"/>
    </source>
</evidence>
<dbReference type="InterPro" id="IPR004488">
    <property type="entry name" value="Mg/Co-transport_prot_CorA"/>
</dbReference>
<dbReference type="Gene3D" id="3.30.460.20">
    <property type="entry name" value="CorA soluble domain-like"/>
    <property type="match status" value="1"/>
</dbReference>
<dbReference type="SUPFAM" id="SSF144083">
    <property type="entry name" value="Magnesium transport protein CorA, transmembrane region"/>
    <property type="match status" value="1"/>
</dbReference>
<proteinExistence type="inferred from homology"/>
<evidence type="ECO:0000256" key="9">
    <source>
        <dbReference type="ARBA" id="ARBA00022989"/>
    </source>
</evidence>
<comment type="function">
    <text evidence="13">Mediates influx of magnesium ions.</text>
</comment>
<keyword evidence="6" id="KW-0997">Cell inner membrane</keyword>
<keyword evidence="4 13" id="KW-0813">Transport</keyword>
<dbReference type="GO" id="GO:0015095">
    <property type="term" value="F:magnesium ion transmembrane transporter activity"/>
    <property type="evidence" value="ECO:0007669"/>
    <property type="project" value="UniProtKB-UniRule"/>
</dbReference>
<feature type="transmembrane region" description="Helical" evidence="13">
    <location>
        <begin position="264"/>
        <end position="287"/>
    </location>
</feature>
<dbReference type="GO" id="GO:0005886">
    <property type="term" value="C:plasma membrane"/>
    <property type="evidence" value="ECO:0007669"/>
    <property type="project" value="UniProtKB-SubCell"/>
</dbReference>
<gene>
    <name evidence="13 14" type="primary">corA</name>
    <name evidence="14" type="ORF">HW532_11605</name>
</gene>
<evidence type="ECO:0000256" key="2">
    <source>
        <dbReference type="ARBA" id="ARBA00009765"/>
    </source>
</evidence>
<dbReference type="RefSeq" id="WP_213160644.1">
    <property type="nucleotide sequence ID" value="NZ_CP058214.1"/>
</dbReference>
<accession>A0A7S8C4Q1</accession>
<evidence type="ECO:0000256" key="10">
    <source>
        <dbReference type="ARBA" id="ARBA00023065"/>
    </source>
</evidence>
<feature type="transmembrane region" description="Helical" evidence="13">
    <location>
        <begin position="299"/>
        <end position="319"/>
    </location>
</feature>
<keyword evidence="15" id="KW-1185">Reference proteome</keyword>
<keyword evidence="10 13" id="KW-0406">Ion transport</keyword>
<dbReference type="FunFam" id="1.20.58.340:FF:000001">
    <property type="entry name" value="Magnesium transport protein CorA"/>
    <property type="match status" value="1"/>
</dbReference>
<dbReference type="InterPro" id="IPR045861">
    <property type="entry name" value="CorA_cytoplasmic_dom"/>
</dbReference>
<dbReference type="Proteomes" id="UP000593594">
    <property type="component" value="Chromosome"/>
</dbReference>
<dbReference type="InterPro" id="IPR002523">
    <property type="entry name" value="MgTranspt_CorA/ZnTranspt_ZntB"/>
</dbReference>
<evidence type="ECO:0000256" key="1">
    <source>
        <dbReference type="ARBA" id="ARBA00004429"/>
    </source>
</evidence>
<evidence type="ECO:0000256" key="4">
    <source>
        <dbReference type="ARBA" id="ARBA00022448"/>
    </source>
</evidence>
<dbReference type="PANTHER" id="PTHR47685">
    <property type="entry name" value="MAGNESIUM TRANSPORT PROTEIN CORA"/>
    <property type="match status" value="1"/>
</dbReference>
<dbReference type="GO" id="GO:0015087">
    <property type="term" value="F:cobalt ion transmembrane transporter activity"/>
    <property type="evidence" value="ECO:0007669"/>
    <property type="project" value="UniProtKB-UniRule"/>
</dbReference>
<evidence type="ECO:0000256" key="13">
    <source>
        <dbReference type="RuleBase" id="RU362010"/>
    </source>
</evidence>
<dbReference type="NCBIfam" id="TIGR00383">
    <property type="entry name" value="corA"/>
    <property type="match status" value="1"/>
</dbReference>
<keyword evidence="5 13" id="KW-1003">Cell membrane</keyword>
<evidence type="ECO:0000256" key="6">
    <source>
        <dbReference type="ARBA" id="ARBA00022519"/>
    </source>
</evidence>
<keyword evidence="7 13" id="KW-0812">Transmembrane</keyword>
<evidence type="ECO:0000256" key="12">
    <source>
        <dbReference type="ARBA" id="ARBA00034269"/>
    </source>
</evidence>
<evidence type="ECO:0000256" key="8">
    <source>
        <dbReference type="ARBA" id="ARBA00022842"/>
    </source>
</evidence>
<dbReference type="Gene3D" id="1.20.58.340">
    <property type="entry name" value="Magnesium transport protein CorA, transmembrane region"/>
    <property type="match status" value="2"/>
</dbReference>
<sequence>MITAYVSDGGALAPRTLTEGEPLPDNVVWIDLFQPTCEEEKAVEEALGLEVPTREDMAEIEASSRLYQEGRALFMTAAVLAQAESDTPTSDPVTFMLVDRTLVTLRYIDPQPFKLYASQCQKPPSKVPSGEAVLAGLLDAVVDRIADVLEMAQRDLDVLAKEIFAREHPDETRRDIDYEDVLRRIGLAQGITNRVRESLLTISRLATFLNRPGVHTTDKTLAKAFKTLVRDVQALNDHVAFLAGNINFLLDATLGMINIEQTGIIKIFSVAAVVFLPPTLIASIYGMNFNIMPELDWTFGYPFAIVLMIVSAILPYLYFKRKGWL</sequence>
<comment type="similarity">
    <text evidence="2 13">Belongs to the CorA metal ion transporter (MIT) (TC 1.A.35) family.</text>
</comment>
<evidence type="ECO:0000256" key="3">
    <source>
        <dbReference type="ARBA" id="ARBA00019439"/>
    </source>
</evidence>
<dbReference type="AlphaFoldDB" id="A0A7S8C4Q1"/>
<name>A0A7S8C4Q1_9HYPH</name>
<organism evidence="14 15">
    <name type="scientific">Kaustia mangrovi</name>
    <dbReference type="NCBI Taxonomy" id="2593653"/>
    <lineage>
        <taxon>Bacteria</taxon>
        <taxon>Pseudomonadati</taxon>
        <taxon>Pseudomonadota</taxon>
        <taxon>Alphaproteobacteria</taxon>
        <taxon>Hyphomicrobiales</taxon>
        <taxon>Parvibaculaceae</taxon>
        <taxon>Kaustia</taxon>
    </lineage>
</organism>